<dbReference type="OrthoDB" id="9792278at2"/>
<proteinExistence type="inferred from homology"/>
<dbReference type="NCBIfam" id="TIGR01704">
    <property type="entry name" value="MTA_SAH-Nsdase"/>
    <property type="match status" value="1"/>
</dbReference>
<evidence type="ECO:0000313" key="7">
    <source>
        <dbReference type="EMBL" id="QCI86660.1"/>
    </source>
</evidence>
<dbReference type="GO" id="GO:0008782">
    <property type="term" value="F:adenosylhomocysteine nucleosidase activity"/>
    <property type="evidence" value="ECO:0007669"/>
    <property type="project" value="UniProtKB-UniRule"/>
</dbReference>
<evidence type="ECO:0000256" key="6">
    <source>
        <dbReference type="HAMAP-Rule" id="MF_01684"/>
    </source>
</evidence>
<dbReference type="GO" id="GO:0019509">
    <property type="term" value="P:L-methionine salvage from methylthioadenosine"/>
    <property type="evidence" value="ECO:0007669"/>
    <property type="project" value="UniProtKB-UniRule"/>
</dbReference>
<keyword evidence="8" id="KW-1185">Reference proteome</keyword>
<dbReference type="Proteomes" id="UP000298615">
    <property type="component" value="Chromosome"/>
</dbReference>
<dbReference type="AlphaFoldDB" id="A0A4D7CX90"/>
<evidence type="ECO:0000256" key="1">
    <source>
        <dbReference type="ARBA" id="ARBA00004945"/>
    </source>
</evidence>
<evidence type="ECO:0000256" key="4">
    <source>
        <dbReference type="ARBA" id="ARBA00023167"/>
    </source>
</evidence>
<dbReference type="SUPFAM" id="SSF53167">
    <property type="entry name" value="Purine and uridine phosphorylases"/>
    <property type="match status" value="1"/>
</dbReference>
<dbReference type="GO" id="GO:0019284">
    <property type="term" value="P:L-methionine salvage from S-adenosylmethionine"/>
    <property type="evidence" value="ECO:0007669"/>
    <property type="project" value="TreeGrafter"/>
</dbReference>
<dbReference type="GO" id="GO:0009164">
    <property type="term" value="P:nucleoside catabolic process"/>
    <property type="evidence" value="ECO:0007669"/>
    <property type="project" value="InterPro"/>
</dbReference>
<accession>A0A4D7CX90</accession>
<evidence type="ECO:0000256" key="3">
    <source>
        <dbReference type="ARBA" id="ARBA00022801"/>
    </source>
</evidence>
<evidence type="ECO:0000313" key="8">
    <source>
        <dbReference type="Proteomes" id="UP000298615"/>
    </source>
</evidence>
<dbReference type="GO" id="GO:0008930">
    <property type="term" value="F:methylthioadenosine nucleosidase activity"/>
    <property type="evidence" value="ECO:0007669"/>
    <property type="project" value="UniProtKB-UniRule"/>
</dbReference>
<evidence type="ECO:0000256" key="5">
    <source>
        <dbReference type="ARBA" id="ARBA00050313"/>
    </source>
</evidence>
<comment type="pathway">
    <text evidence="1 6">Amino-acid biosynthesis; L-methionine biosynthesis via salvage pathway; S-methyl-5-thio-alpha-D-ribose 1-phosphate from S-methyl-5'-thioadenosine (hydrolase route): step 1/2.</text>
</comment>
<feature type="binding site" evidence="6">
    <location>
        <position position="78"/>
    </location>
    <ligand>
        <name>substrate</name>
    </ligand>
</feature>
<dbReference type="FunFam" id="3.40.50.1580:FF:000001">
    <property type="entry name" value="MTA/SAH nucleosidase family protein"/>
    <property type="match status" value="1"/>
</dbReference>
<gene>
    <name evidence="6" type="primary">mtnN</name>
    <name evidence="7" type="ORF">FA707_06600</name>
</gene>
<keyword evidence="3 6" id="KW-0378">Hydrolase</keyword>
<feature type="active site" description="Proton donor" evidence="6">
    <location>
        <position position="197"/>
    </location>
</feature>
<dbReference type="KEGG" id="vao:FA707_06600"/>
<dbReference type="EMBL" id="CP039712">
    <property type="protein sequence ID" value="QCI86660.1"/>
    <property type="molecule type" value="Genomic_DNA"/>
</dbReference>
<keyword evidence="7" id="KW-0326">Glycosidase</keyword>
<dbReference type="EC" id="3.2.2.9" evidence="6"/>
<reference evidence="7 8" key="1">
    <citation type="submission" date="2019-04" db="EMBL/GenBank/DDBJ databases">
        <title>Vagococcus sp. nov., isolated from faeces of yaks (Bos grunniens).</title>
        <authorList>
            <person name="Ge Y."/>
        </authorList>
    </citation>
    <scope>NUCLEOTIDE SEQUENCE [LARGE SCALE GENOMIC DNA]</scope>
    <source>
        <strain evidence="7 8">MN-17</strain>
    </source>
</reference>
<dbReference type="RefSeq" id="WP_136953491.1">
    <property type="nucleotide sequence ID" value="NZ_CP039712.1"/>
</dbReference>
<dbReference type="GO" id="GO:0005829">
    <property type="term" value="C:cytosol"/>
    <property type="evidence" value="ECO:0007669"/>
    <property type="project" value="TreeGrafter"/>
</dbReference>
<comment type="function">
    <text evidence="6">Catalyzes the irreversible cleavage of the glycosidic bond in both 5'-methylthioadenosine (MTA) and S-adenosylhomocysteine (SAH/AdoHcy) to adenine and the corresponding thioribose, 5'-methylthioribose and S-ribosylhomocysteine, respectively. Also cleaves 5'-deoxyadenosine, a toxic by-product of radical S-adenosylmethionine (SAM) enzymes, into 5-deoxyribose and adenine.</text>
</comment>
<feature type="binding site" evidence="6">
    <location>
        <begin position="173"/>
        <end position="174"/>
    </location>
    <ligand>
        <name>substrate</name>
    </ligand>
</feature>
<dbReference type="NCBIfam" id="NF004079">
    <property type="entry name" value="PRK05584.1"/>
    <property type="match status" value="1"/>
</dbReference>
<evidence type="ECO:0000256" key="2">
    <source>
        <dbReference type="ARBA" id="ARBA00022605"/>
    </source>
</evidence>
<dbReference type="InterPro" id="IPR010049">
    <property type="entry name" value="MTA_SAH_Nsdase"/>
</dbReference>
<keyword evidence="2 6" id="KW-0028">Amino-acid biosynthesis</keyword>
<feature type="binding site" evidence="6">
    <location>
        <position position="152"/>
    </location>
    <ligand>
        <name>substrate</name>
    </ligand>
</feature>
<dbReference type="InterPro" id="IPR000845">
    <property type="entry name" value="Nucleoside_phosphorylase_d"/>
</dbReference>
<comment type="catalytic activity">
    <reaction evidence="5">
        <text>5'-deoxyadenosine + H2O = 5-deoxy-D-ribose + adenine</text>
        <dbReference type="Rhea" id="RHEA:29859"/>
        <dbReference type="ChEBI" id="CHEBI:15377"/>
        <dbReference type="ChEBI" id="CHEBI:16708"/>
        <dbReference type="ChEBI" id="CHEBI:17319"/>
        <dbReference type="ChEBI" id="CHEBI:149540"/>
        <dbReference type="EC" id="3.2.2.9"/>
    </reaction>
    <physiologicalReaction direction="left-to-right" evidence="5">
        <dbReference type="Rhea" id="RHEA:29860"/>
    </physiologicalReaction>
</comment>
<comment type="catalytic activity">
    <reaction evidence="6">
        <text>S-methyl-5'-thioadenosine + H2O = 5-(methylsulfanyl)-D-ribose + adenine</text>
        <dbReference type="Rhea" id="RHEA:13617"/>
        <dbReference type="ChEBI" id="CHEBI:15377"/>
        <dbReference type="ChEBI" id="CHEBI:16708"/>
        <dbReference type="ChEBI" id="CHEBI:17509"/>
        <dbReference type="ChEBI" id="CHEBI:78440"/>
        <dbReference type="EC" id="3.2.2.9"/>
    </reaction>
</comment>
<dbReference type="Gene3D" id="3.40.50.1580">
    <property type="entry name" value="Nucleoside phosphorylase domain"/>
    <property type="match status" value="1"/>
</dbReference>
<dbReference type="PANTHER" id="PTHR46832:SF1">
    <property type="entry name" value="5'-METHYLTHIOADENOSINE_S-ADENOSYLHOMOCYSTEINE NUCLEOSIDASE"/>
    <property type="match status" value="1"/>
</dbReference>
<dbReference type="PANTHER" id="PTHR46832">
    <property type="entry name" value="5'-METHYLTHIOADENOSINE/S-ADENOSYLHOMOCYSTEINE NUCLEOSIDASE"/>
    <property type="match status" value="1"/>
</dbReference>
<dbReference type="CDD" id="cd09008">
    <property type="entry name" value="MTAN"/>
    <property type="match status" value="1"/>
</dbReference>
<name>A0A4D7CX90_9ENTE</name>
<comment type="catalytic activity">
    <reaction evidence="6">
        <text>S-adenosyl-L-homocysteine + H2O = S-(5-deoxy-D-ribos-5-yl)-L-homocysteine + adenine</text>
        <dbReference type="Rhea" id="RHEA:17805"/>
        <dbReference type="ChEBI" id="CHEBI:15377"/>
        <dbReference type="ChEBI" id="CHEBI:16708"/>
        <dbReference type="ChEBI" id="CHEBI:57856"/>
        <dbReference type="ChEBI" id="CHEBI:58195"/>
        <dbReference type="EC" id="3.2.2.9"/>
    </reaction>
</comment>
<protein>
    <recommendedName>
        <fullName evidence="6">5'-methylthioadenosine/S-adenosylhomocysteine nucleosidase</fullName>
        <shortName evidence="6">MTA/SAH nucleosidase</shortName>
        <shortName evidence="6">MTAN</shortName>
        <ecNumber evidence="6">3.2.2.9</ecNumber>
    </recommendedName>
    <alternativeName>
        <fullName evidence="6">5'-deoxyadenosine nucleosidase</fullName>
        <shortName evidence="6">DOA nucleosidase</shortName>
        <shortName evidence="6">dAdo nucleosidase</shortName>
    </alternativeName>
    <alternativeName>
        <fullName evidence="6">5'-methylthioadenosine nucleosidase</fullName>
        <shortName evidence="6">MTA nucleosidase</shortName>
    </alternativeName>
    <alternativeName>
        <fullName evidence="6">S-adenosylhomocysteine nucleosidase</fullName>
        <shortName evidence="6">AdoHcy nucleosidase</shortName>
        <shortName evidence="6">SAH nucleosidase</shortName>
        <shortName evidence="6">SRH nucleosidase</shortName>
    </alternativeName>
</protein>
<dbReference type="UniPathway" id="UPA00904">
    <property type="reaction ID" value="UER00871"/>
</dbReference>
<dbReference type="Pfam" id="PF01048">
    <property type="entry name" value="PNP_UDP_1"/>
    <property type="match status" value="1"/>
</dbReference>
<feature type="active site" description="Proton acceptor" evidence="6">
    <location>
        <position position="12"/>
    </location>
</feature>
<keyword evidence="4 6" id="KW-0486">Methionine biosynthesis</keyword>
<sequence>MKIGIIGAMAEEVIVLKEAMENMSSWQEAGNEFFQGTIAGNEVVVVQSGIGKVMSAMTATLLIHRYQVDVLLNTGSAGGVGEGLAIGDIVISTKLAYNDVDVTAFGYAKGQMAGMPLYYEADEQVIADLETASISEGLRVKRGLITTSDSFIASQDKIEGIKADFPDVLATEMEGAAIAQVATQYQVPFAVVRAISDVADEEASMSFDEFIIEAGKKSALVVIEFIKHYQK</sequence>
<organism evidence="7 8">
    <name type="scientific">Vagococcus zengguangii</name>
    <dbReference type="NCBI Taxonomy" id="2571750"/>
    <lineage>
        <taxon>Bacteria</taxon>
        <taxon>Bacillati</taxon>
        <taxon>Bacillota</taxon>
        <taxon>Bacilli</taxon>
        <taxon>Lactobacillales</taxon>
        <taxon>Enterococcaceae</taxon>
        <taxon>Vagococcus</taxon>
    </lineage>
</organism>
<dbReference type="InterPro" id="IPR035994">
    <property type="entry name" value="Nucleoside_phosphorylase_sf"/>
</dbReference>
<comment type="similarity">
    <text evidence="6">Belongs to the PNP/UDP phosphorylase family. MtnN subfamily.</text>
</comment>
<dbReference type="HAMAP" id="MF_01684">
    <property type="entry name" value="Salvage_MtnN"/>
    <property type="match status" value="1"/>
</dbReference>